<dbReference type="AlphaFoldDB" id="H8KXU5"/>
<sequence length="286" mass="30931">MKNPDLLFVKSIGYFLLLGFLITSCQKDTQLLEKATTTAEKIKVYDDIPLCPNFEVPAHMDRQETGTACVHLFDDMTLYFELEVKNLLAGDQLTVAHIHDADPLNAGPIVVGLVDGSSIAFSGNKASGTIALTVDQYNRILDGNNLYVNIHSTQHPAGLLRNQLDHPLKFGADVDLSPDNQVPPVVSGASGHAVVRISIDKILFSHITVDNLDAGDALVIAHIHSGAPDENGPVIINLADNASQFGSDQSRSISDEQFDLLFNNPLYVNAHSTTFPSGVVRGHLKD</sequence>
<proteinExistence type="predicted"/>
<protein>
    <submittedName>
        <fullName evidence="2">CHRD domain-containing protein</fullName>
    </submittedName>
</protein>
<feature type="domain" description="CHRD" evidence="1">
    <location>
        <begin position="170"/>
        <end position="286"/>
    </location>
</feature>
<dbReference type="OrthoDB" id="571052at2"/>
<accession>H8KXU5</accession>
<dbReference type="KEGG" id="scn:Solca_0489"/>
<gene>
    <name evidence="2" type="ordered locus">Solca_0489</name>
</gene>
<evidence type="ECO:0000313" key="3">
    <source>
        <dbReference type="Proteomes" id="UP000007590"/>
    </source>
</evidence>
<dbReference type="EMBL" id="CP003349">
    <property type="protein sequence ID" value="AFD05621.1"/>
    <property type="molecule type" value="Genomic_DNA"/>
</dbReference>
<keyword evidence="3" id="KW-1185">Reference proteome</keyword>
<dbReference type="HOGENOM" id="CLU_938884_0_0_10"/>
<evidence type="ECO:0000259" key="1">
    <source>
        <dbReference type="SMART" id="SM00754"/>
    </source>
</evidence>
<dbReference type="Proteomes" id="UP000007590">
    <property type="component" value="Chromosome"/>
</dbReference>
<dbReference type="STRING" id="929556.Solca_0489"/>
<dbReference type="SMART" id="SM00754">
    <property type="entry name" value="CHRD"/>
    <property type="match status" value="2"/>
</dbReference>
<evidence type="ECO:0000313" key="2">
    <source>
        <dbReference type="EMBL" id="AFD05621.1"/>
    </source>
</evidence>
<organism evidence="2 3">
    <name type="scientific">Solitalea canadensis (strain ATCC 29591 / DSM 3403 / JCM 21819 / LMG 8368 / NBRC 15130 / NCIMB 12057 / USAM 9D)</name>
    <name type="common">Flexibacter canadensis</name>
    <dbReference type="NCBI Taxonomy" id="929556"/>
    <lineage>
        <taxon>Bacteria</taxon>
        <taxon>Pseudomonadati</taxon>
        <taxon>Bacteroidota</taxon>
        <taxon>Sphingobacteriia</taxon>
        <taxon>Sphingobacteriales</taxon>
        <taxon>Sphingobacteriaceae</taxon>
        <taxon>Solitalea</taxon>
    </lineage>
</organism>
<dbReference type="Pfam" id="PF07452">
    <property type="entry name" value="CHRD"/>
    <property type="match status" value="2"/>
</dbReference>
<reference evidence="2" key="1">
    <citation type="submission" date="2012-02" db="EMBL/GenBank/DDBJ databases">
        <title>The complete genome of Solitalea canadensis DSM 3403.</title>
        <authorList>
            <consortium name="US DOE Joint Genome Institute (JGI-PGF)"/>
            <person name="Lucas S."/>
            <person name="Copeland A."/>
            <person name="Lapidus A."/>
            <person name="Glavina del Rio T."/>
            <person name="Dalin E."/>
            <person name="Tice H."/>
            <person name="Bruce D."/>
            <person name="Goodwin L."/>
            <person name="Pitluck S."/>
            <person name="Peters L."/>
            <person name="Ovchinnikova G."/>
            <person name="Lu M."/>
            <person name="Kyrpides N."/>
            <person name="Mavromatis K."/>
            <person name="Ivanova N."/>
            <person name="Brettin T."/>
            <person name="Detter J.C."/>
            <person name="Han C."/>
            <person name="Larimer F."/>
            <person name="Land M."/>
            <person name="Hauser L."/>
            <person name="Markowitz V."/>
            <person name="Cheng J.-F."/>
            <person name="Hugenholtz P."/>
            <person name="Woyke T."/>
            <person name="Wu D."/>
            <person name="Spring S."/>
            <person name="Schroeder M."/>
            <person name="Kopitz M."/>
            <person name="Brambilla E."/>
            <person name="Klenk H.-P."/>
            <person name="Eisen J.A."/>
        </authorList>
    </citation>
    <scope>NUCLEOTIDE SEQUENCE</scope>
    <source>
        <strain evidence="2">DSM 3403</strain>
    </source>
</reference>
<dbReference type="InterPro" id="IPR010895">
    <property type="entry name" value="CHRD"/>
</dbReference>
<name>H8KXU5_SOLCM</name>
<feature type="domain" description="CHRD" evidence="1">
    <location>
        <begin position="46"/>
        <end position="166"/>
    </location>
</feature>
<dbReference type="eggNOG" id="COG2931">
    <property type="taxonomic scope" value="Bacteria"/>
</dbReference>
<dbReference type="PROSITE" id="PS51257">
    <property type="entry name" value="PROKAR_LIPOPROTEIN"/>
    <property type="match status" value="1"/>
</dbReference>
<dbReference type="RefSeq" id="WP_014678849.1">
    <property type="nucleotide sequence ID" value="NC_017770.1"/>
</dbReference>